<organism evidence="2 3">
    <name type="scientific">Candidatus Accumulibacter vicinus</name>
    <dbReference type="NCBI Taxonomy" id="2954382"/>
    <lineage>
        <taxon>Bacteria</taxon>
        <taxon>Pseudomonadati</taxon>
        <taxon>Pseudomonadota</taxon>
        <taxon>Betaproteobacteria</taxon>
        <taxon>Candidatus Accumulibacter</taxon>
    </lineage>
</organism>
<evidence type="ECO:0000313" key="2">
    <source>
        <dbReference type="EMBL" id="KFB67384.1"/>
    </source>
</evidence>
<dbReference type="Proteomes" id="UP000019812">
    <property type="component" value="Unassembled WGS sequence"/>
</dbReference>
<protein>
    <submittedName>
        <fullName evidence="2">Uncharacterized protein</fullName>
    </submittedName>
</protein>
<dbReference type="EMBL" id="JDSS02000028">
    <property type="protein sequence ID" value="KFB67384.1"/>
    <property type="molecule type" value="Genomic_DNA"/>
</dbReference>
<accession>A0A084XY40</accession>
<proteinExistence type="predicted"/>
<evidence type="ECO:0000256" key="1">
    <source>
        <dbReference type="SAM" id="MobiDB-lite"/>
    </source>
</evidence>
<reference evidence="2 3" key="1">
    <citation type="submission" date="2014-07" db="EMBL/GenBank/DDBJ databases">
        <title>Expanding our view of genomic diversity in Candidatus Accumulibacter clades.</title>
        <authorList>
            <person name="Skennerton C.T."/>
            <person name="Barr J.J."/>
            <person name="Slater F.R."/>
            <person name="Bond P.L."/>
            <person name="Tyson G.W."/>
        </authorList>
    </citation>
    <scope>NUCLEOTIDE SEQUENCE [LARGE SCALE GENOMIC DNA]</scope>
    <source>
        <strain evidence="3">SK-01</strain>
    </source>
</reference>
<evidence type="ECO:0000313" key="3">
    <source>
        <dbReference type="Proteomes" id="UP000019812"/>
    </source>
</evidence>
<dbReference type="STRING" id="1457154.CAPSK01_003142"/>
<comment type="caution">
    <text evidence="2">The sequence shown here is derived from an EMBL/GenBank/DDBJ whole genome shotgun (WGS) entry which is preliminary data.</text>
</comment>
<gene>
    <name evidence="2" type="ORF">CAPSK01_003142</name>
</gene>
<dbReference type="AlphaFoldDB" id="A0A084XY40"/>
<feature type="region of interest" description="Disordered" evidence="1">
    <location>
        <begin position="174"/>
        <end position="207"/>
    </location>
</feature>
<name>A0A084XY40_9PROT</name>
<sequence>MFAQLALYRVELVAVVDRRMRSQSTHTLVLGGFVGDDDDSGDSLGFELPGELRDAQAAIDWLAAGHRDGIVVEDLVGDRDAGGDRLADRQQPGVEVGAVAKVGEDVFDVGEWRLADPGDAFAAHVGEGCRAAVHPGDHVMAADAGDGLEEEDSCRIDESALEHSSAGARMGRDLLRPEGFGRAQAHRPLISGKSPSYCSALDQSSTA</sequence>
<feature type="compositionally biased region" description="Polar residues" evidence="1">
    <location>
        <begin position="193"/>
        <end position="207"/>
    </location>
</feature>